<accession>A0A9E6Z7W5</accession>
<protein>
    <submittedName>
        <fullName evidence="1">Uncharacterized protein</fullName>
    </submittedName>
</protein>
<proteinExistence type="predicted"/>
<dbReference type="EMBL" id="OM835951">
    <property type="protein sequence ID" value="UNI73457.1"/>
    <property type="molecule type" value="Genomic_DNA"/>
</dbReference>
<organism evidence="1">
    <name type="scientific">Klebsiella phage KP12</name>
    <dbReference type="NCBI Taxonomy" id="2923374"/>
    <lineage>
        <taxon>Viruses</taxon>
        <taxon>Duplodnaviria</taxon>
        <taxon>Heunggongvirae</taxon>
        <taxon>Uroviricota</taxon>
        <taxon>Caudoviricetes</taxon>
        <taxon>Vequintavirinae</taxon>
    </lineage>
</organism>
<sequence>MTILDDSKPKQVSILTIVGRVATFSCDDFDIEIIGEHHVITMKVPDPGGYKKVKAQYLIEPIMSILNEDY</sequence>
<gene>
    <name evidence="1" type="ORF">KP12_48</name>
</gene>
<name>A0A9E6Z7W5_9CAUD</name>
<evidence type="ECO:0000313" key="1">
    <source>
        <dbReference type="EMBL" id="UNI73457.1"/>
    </source>
</evidence>
<reference evidence="1" key="1">
    <citation type="submission" date="2022-02" db="EMBL/GenBank/DDBJ databases">
        <authorList>
            <person name="Kim D."/>
            <person name="Kim Y."/>
            <person name="Lee S.-M."/>
            <person name="Kim H."/>
            <person name="Nong L.K."/>
        </authorList>
    </citation>
    <scope>NUCLEOTIDE SEQUENCE</scope>
</reference>